<name>A0A7R9HT24_9NEOP</name>
<dbReference type="PROSITE" id="PS52004">
    <property type="entry name" value="KS3_2"/>
    <property type="match status" value="1"/>
</dbReference>
<dbReference type="InterPro" id="IPR032821">
    <property type="entry name" value="PKS_assoc"/>
</dbReference>
<dbReference type="EMBL" id="OB796761">
    <property type="protein sequence ID" value="CAD7433764.1"/>
    <property type="molecule type" value="Genomic_DNA"/>
</dbReference>
<dbReference type="GO" id="GO:0004312">
    <property type="term" value="F:fatty acid synthase activity"/>
    <property type="evidence" value="ECO:0007669"/>
    <property type="project" value="TreeGrafter"/>
</dbReference>
<dbReference type="Pfam" id="PF16197">
    <property type="entry name" value="KAsynt_C_assoc"/>
    <property type="match status" value="1"/>
</dbReference>
<dbReference type="InterPro" id="IPR020841">
    <property type="entry name" value="PKS_Beta-ketoAc_synthase_dom"/>
</dbReference>
<dbReference type="Gene3D" id="3.40.47.10">
    <property type="match status" value="1"/>
</dbReference>
<dbReference type="PANTHER" id="PTHR43775">
    <property type="entry name" value="FATTY ACID SYNTHASE"/>
    <property type="match status" value="1"/>
</dbReference>
<dbReference type="PANTHER" id="PTHR43775:SF23">
    <property type="entry name" value="FATTY ACID SYNTHASE 3"/>
    <property type="match status" value="1"/>
</dbReference>
<dbReference type="InterPro" id="IPR050091">
    <property type="entry name" value="PKS_NRPS_Biosynth_Enz"/>
</dbReference>
<proteinExistence type="predicted"/>
<dbReference type="Gene3D" id="3.30.70.3290">
    <property type="match status" value="1"/>
</dbReference>
<dbReference type="InterPro" id="IPR016039">
    <property type="entry name" value="Thiolase-like"/>
</dbReference>
<gene>
    <name evidence="2" type="ORF">TMSB3V08_LOCUS10431</name>
</gene>
<sequence length="196" mass="21225">MTRADSSGLDLDTKELNALAKVLLCNRQTPLPIGSIKSNLGHTDAASALVSVVKVLIAMETGRIPPNYNYNKPSQQVPALVEDKYKVVTETMPWSGGLAAVNAVGLSGVVGHILLRSHSKEKVNGGLPSDDLPRLLLISGRTEEGLKETLTKTGWQVKANALGLVDLRSKEIPSEKIPERPRALPKQINMRFLVFL</sequence>
<dbReference type="SUPFAM" id="SSF53901">
    <property type="entry name" value="Thiolase-like"/>
    <property type="match status" value="1"/>
</dbReference>
<protein>
    <recommendedName>
        <fullName evidence="1">Ketosynthase family 3 (KS3) domain-containing protein</fullName>
    </recommendedName>
</protein>
<evidence type="ECO:0000259" key="1">
    <source>
        <dbReference type="PROSITE" id="PS52004"/>
    </source>
</evidence>
<dbReference type="Pfam" id="PF02801">
    <property type="entry name" value="Ketoacyl-synt_C"/>
    <property type="match status" value="1"/>
</dbReference>
<dbReference type="GO" id="GO:0006633">
    <property type="term" value="P:fatty acid biosynthetic process"/>
    <property type="evidence" value="ECO:0007669"/>
    <property type="project" value="TreeGrafter"/>
</dbReference>
<feature type="domain" description="Ketosynthase family 3 (KS3)" evidence="1">
    <location>
        <begin position="1"/>
        <end position="117"/>
    </location>
</feature>
<reference evidence="2" key="1">
    <citation type="submission" date="2020-11" db="EMBL/GenBank/DDBJ databases">
        <authorList>
            <person name="Tran Van P."/>
        </authorList>
    </citation>
    <scope>NUCLEOTIDE SEQUENCE</scope>
</reference>
<dbReference type="AlphaFoldDB" id="A0A7R9HT24"/>
<dbReference type="InterPro" id="IPR014031">
    <property type="entry name" value="Ketoacyl_synth_C"/>
</dbReference>
<accession>A0A7R9HT24</accession>
<organism evidence="2">
    <name type="scientific">Timema monikensis</name>
    <dbReference type="NCBI Taxonomy" id="170555"/>
    <lineage>
        <taxon>Eukaryota</taxon>
        <taxon>Metazoa</taxon>
        <taxon>Ecdysozoa</taxon>
        <taxon>Arthropoda</taxon>
        <taxon>Hexapoda</taxon>
        <taxon>Insecta</taxon>
        <taxon>Pterygota</taxon>
        <taxon>Neoptera</taxon>
        <taxon>Polyneoptera</taxon>
        <taxon>Phasmatodea</taxon>
        <taxon>Timematodea</taxon>
        <taxon>Timematoidea</taxon>
        <taxon>Timematidae</taxon>
        <taxon>Timema</taxon>
    </lineage>
</organism>
<evidence type="ECO:0000313" key="2">
    <source>
        <dbReference type="EMBL" id="CAD7433764.1"/>
    </source>
</evidence>